<feature type="transmembrane region" description="Helical" evidence="2">
    <location>
        <begin position="221"/>
        <end position="241"/>
    </location>
</feature>
<keyword evidence="2" id="KW-0472">Membrane</keyword>
<organism evidence="4 5">
    <name type="scientific">Fusicatenibacter faecihominis</name>
    <dbReference type="NCBI Taxonomy" id="2881276"/>
    <lineage>
        <taxon>Bacteria</taxon>
        <taxon>Bacillati</taxon>
        <taxon>Bacillota</taxon>
        <taxon>Clostridia</taxon>
        <taxon>Lachnospirales</taxon>
        <taxon>Lachnospiraceae</taxon>
        <taxon>Fusicatenibacter</taxon>
    </lineage>
</organism>
<feature type="transmembrane region" description="Helical" evidence="2">
    <location>
        <begin position="103"/>
        <end position="124"/>
    </location>
</feature>
<accession>A0AAE3J7H9</accession>
<feature type="transmembrane region" description="Helical" evidence="2">
    <location>
        <begin position="194"/>
        <end position="215"/>
    </location>
</feature>
<keyword evidence="1" id="KW-0238">DNA-binding</keyword>
<dbReference type="RefSeq" id="WP_227615519.1">
    <property type="nucleotide sequence ID" value="NZ_JAJEPR010000019.1"/>
</dbReference>
<dbReference type="SMART" id="SM00530">
    <property type="entry name" value="HTH_XRE"/>
    <property type="match status" value="1"/>
</dbReference>
<dbReference type="Proteomes" id="UP001197875">
    <property type="component" value="Unassembled WGS sequence"/>
</dbReference>
<reference evidence="4 5" key="1">
    <citation type="submission" date="2021-10" db="EMBL/GenBank/DDBJ databases">
        <title>Anaerobic single-cell dispensing facilitates the cultivation of human gut bacteria.</title>
        <authorList>
            <person name="Afrizal A."/>
        </authorList>
    </citation>
    <scope>NUCLEOTIDE SEQUENCE [LARGE SCALE GENOMIC DNA]</scope>
    <source>
        <strain evidence="4 5">CLA-AA-H277</strain>
    </source>
</reference>
<dbReference type="PANTHER" id="PTHR46558:SF15">
    <property type="entry name" value="HELIX-TURN-HELIX DOMAIN PROTEIN"/>
    <property type="match status" value="1"/>
</dbReference>
<dbReference type="EMBL" id="JAJEPR010000019">
    <property type="protein sequence ID" value="MCC2190425.1"/>
    <property type="molecule type" value="Genomic_DNA"/>
</dbReference>
<evidence type="ECO:0000256" key="1">
    <source>
        <dbReference type="ARBA" id="ARBA00023125"/>
    </source>
</evidence>
<protein>
    <submittedName>
        <fullName evidence="4">Helix-turn-helix domain-containing protein</fullName>
    </submittedName>
</protein>
<dbReference type="GO" id="GO:0003677">
    <property type="term" value="F:DNA binding"/>
    <property type="evidence" value="ECO:0007669"/>
    <property type="project" value="UniProtKB-KW"/>
</dbReference>
<evidence type="ECO:0000259" key="3">
    <source>
        <dbReference type="PROSITE" id="PS50943"/>
    </source>
</evidence>
<dbReference type="AlphaFoldDB" id="A0AAE3J7H9"/>
<comment type="caution">
    <text evidence="4">The sequence shown here is derived from an EMBL/GenBank/DDBJ whole genome shotgun (WGS) entry which is preliminary data.</text>
</comment>
<sequence length="328" mass="36545">MILANKITEERKKNGWSQEELANQLGVSRQAVSKWESASSVPDLQRVLELSKLFGVTTDYLLKDEIGPEPVAERMVYSGEELRKVSMEEANAFLALKEKGAEIVANATTLCIISPIFLIVLGAISEDQILPVSEGVAAGVGLVCLLGLIAVAVYLFITYGIREDRMAHLEKESFETEYGVTGMAEEKRAFYEPVFAREMAIGVVLCILSVIPIVIAGTMNAADYICAFCVGFLLLIIAVGVNRIIRVSMIKGSYDILLQEGEFSRKEKRLKRKTDVFTNAYWCLATAIYLGWSFWSERWDFTWILWVVAGVLYAALLGIVKVFVKKEE</sequence>
<dbReference type="PANTHER" id="PTHR46558">
    <property type="entry name" value="TRACRIPTIONAL REGULATORY PROTEIN-RELATED-RELATED"/>
    <property type="match status" value="1"/>
</dbReference>
<dbReference type="PROSITE" id="PS50943">
    <property type="entry name" value="HTH_CROC1"/>
    <property type="match status" value="1"/>
</dbReference>
<dbReference type="CDD" id="cd00093">
    <property type="entry name" value="HTH_XRE"/>
    <property type="match status" value="1"/>
</dbReference>
<dbReference type="InterPro" id="IPR001387">
    <property type="entry name" value="Cro/C1-type_HTH"/>
</dbReference>
<keyword evidence="5" id="KW-1185">Reference proteome</keyword>
<gene>
    <name evidence="4" type="ORF">LKD71_11505</name>
</gene>
<dbReference type="SUPFAM" id="SSF47413">
    <property type="entry name" value="lambda repressor-like DNA-binding domains"/>
    <property type="match status" value="1"/>
</dbReference>
<keyword evidence="2" id="KW-0812">Transmembrane</keyword>
<feature type="transmembrane region" description="Helical" evidence="2">
    <location>
        <begin position="301"/>
        <end position="324"/>
    </location>
</feature>
<dbReference type="Gene3D" id="1.10.260.40">
    <property type="entry name" value="lambda repressor-like DNA-binding domains"/>
    <property type="match status" value="1"/>
</dbReference>
<dbReference type="InterPro" id="IPR010982">
    <property type="entry name" value="Lambda_DNA-bd_dom_sf"/>
</dbReference>
<evidence type="ECO:0000313" key="4">
    <source>
        <dbReference type="EMBL" id="MCC2190425.1"/>
    </source>
</evidence>
<proteinExistence type="predicted"/>
<feature type="transmembrane region" description="Helical" evidence="2">
    <location>
        <begin position="276"/>
        <end position="295"/>
    </location>
</feature>
<name>A0AAE3J7H9_9FIRM</name>
<evidence type="ECO:0000256" key="2">
    <source>
        <dbReference type="SAM" id="Phobius"/>
    </source>
</evidence>
<dbReference type="Pfam" id="PF01381">
    <property type="entry name" value="HTH_3"/>
    <property type="match status" value="1"/>
</dbReference>
<feature type="transmembrane region" description="Helical" evidence="2">
    <location>
        <begin position="136"/>
        <end position="157"/>
    </location>
</feature>
<feature type="domain" description="HTH cro/C1-type" evidence="3">
    <location>
        <begin position="7"/>
        <end position="61"/>
    </location>
</feature>
<keyword evidence="2" id="KW-1133">Transmembrane helix</keyword>
<evidence type="ECO:0000313" key="5">
    <source>
        <dbReference type="Proteomes" id="UP001197875"/>
    </source>
</evidence>